<dbReference type="PANTHER" id="PTHR43582:SF2">
    <property type="entry name" value="LINEARMYCIN RESISTANCE ATP-BINDING PROTEIN LNRL"/>
    <property type="match status" value="1"/>
</dbReference>
<comment type="caution">
    <text evidence="5">The sequence shown here is derived from an EMBL/GenBank/DDBJ whole genome shotgun (WGS) entry which is preliminary data.</text>
</comment>
<dbReference type="GO" id="GO:0016887">
    <property type="term" value="F:ATP hydrolysis activity"/>
    <property type="evidence" value="ECO:0007669"/>
    <property type="project" value="InterPro"/>
</dbReference>
<dbReference type="InterPro" id="IPR003439">
    <property type="entry name" value="ABC_transporter-like_ATP-bd"/>
</dbReference>
<evidence type="ECO:0000256" key="3">
    <source>
        <dbReference type="ARBA" id="ARBA00022840"/>
    </source>
</evidence>
<dbReference type="InterPro" id="IPR017871">
    <property type="entry name" value="ABC_transporter-like_CS"/>
</dbReference>
<dbReference type="InterPro" id="IPR003593">
    <property type="entry name" value="AAA+_ATPase"/>
</dbReference>
<dbReference type="PROSITE" id="PS00211">
    <property type="entry name" value="ABC_TRANSPORTER_1"/>
    <property type="match status" value="1"/>
</dbReference>
<evidence type="ECO:0000259" key="4">
    <source>
        <dbReference type="PROSITE" id="PS50893"/>
    </source>
</evidence>
<organism evidence="5 6">
    <name type="scientific">Parvibaculum sedimenti</name>
    <dbReference type="NCBI Taxonomy" id="2608632"/>
    <lineage>
        <taxon>Bacteria</taxon>
        <taxon>Pseudomonadati</taxon>
        <taxon>Pseudomonadota</taxon>
        <taxon>Alphaproteobacteria</taxon>
        <taxon>Hyphomicrobiales</taxon>
        <taxon>Parvibaculaceae</taxon>
        <taxon>Parvibaculum</taxon>
    </lineage>
</organism>
<comment type="similarity">
    <text evidence="1">Belongs to the ABC transporter superfamily.</text>
</comment>
<keyword evidence="2" id="KW-0547">Nucleotide-binding</keyword>
<dbReference type="GO" id="GO:0005524">
    <property type="term" value="F:ATP binding"/>
    <property type="evidence" value="ECO:0007669"/>
    <property type="project" value="UniProtKB-KW"/>
</dbReference>
<dbReference type="Proteomes" id="UP000468901">
    <property type="component" value="Unassembled WGS sequence"/>
</dbReference>
<evidence type="ECO:0000313" key="5">
    <source>
        <dbReference type="EMBL" id="KAB7741330.1"/>
    </source>
</evidence>
<dbReference type="PRINTS" id="PR00326">
    <property type="entry name" value="GTP1OBG"/>
</dbReference>
<dbReference type="SUPFAM" id="SSF52540">
    <property type="entry name" value="P-loop containing nucleoside triphosphate hydrolases"/>
    <property type="match status" value="1"/>
</dbReference>
<dbReference type="EMBL" id="WESC01000004">
    <property type="protein sequence ID" value="KAB7741330.1"/>
    <property type="molecule type" value="Genomic_DNA"/>
</dbReference>
<dbReference type="InterPro" id="IPR006073">
    <property type="entry name" value="GTP-bd"/>
</dbReference>
<evidence type="ECO:0000313" key="6">
    <source>
        <dbReference type="Proteomes" id="UP000468901"/>
    </source>
</evidence>
<evidence type="ECO:0000256" key="1">
    <source>
        <dbReference type="ARBA" id="ARBA00005417"/>
    </source>
</evidence>
<dbReference type="Pfam" id="PF00005">
    <property type="entry name" value="ABC_tran"/>
    <property type="match status" value="1"/>
</dbReference>
<dbReference type="SMART" id="SM00382">
    <property type="entry name" value="AAA"/>
    <property type="match status" value="1"/>
</dbReference>
<dbReference type="AlphaFoldDB" id="A0A6N6VL33"/>
<dbReference type="Gene3D" id="3.40.50.300">
    <property type="entry name" value="P-loop containing nucleotide triphosphate hydrolases"/>
    <property type="match status" value="1"/>
</dbReference>
<proteinExistence type="inferred from homology"/>
<sequence length="257" mass="27352">MSRRFGPVTAVDGVTLSVAAGEIFGLLGRNGAGKSTLIKMLTTLLPPSSGSAQVAGFDIEGEAAKVRRVIGYVPQALSADGELTGRENLDIFARLYDIPSSLRKARVGEGLEFMGLGDSADRLVATYSGGMIRRLEIAQSMLHRPQVLFLDEPTVGLDPVAREAVWEHIIRLRQSFKTTIILTTHYMDEAEKLCDRIAIMQQGKLAAAGTIAELRAATGDETASLTDLFTRLTGNAAEAGGGYAATAGTRQTAERLG</sequence>
<dbReference type="PANTHER" id="PTHR43582">
    <property type="entry name" value="LINEARMYCIN RESISTANCE ATP-BINDING PROTEIN LNRL"/>
    <property type="match status" value="1"/>
</dbReference>
<gene>
    <name evidence="5" type="ORF">F2P47_06195</name>
</gene>
<protein>
    <submittedName>
        <fullName evidence="5">ATP-binding cassette domain-containing protein</fullName>
    </submittedName>
</protein>
<keyword evidence="3 5" id="KW-0067">ATP-binding</keyword>
<name>A0A6N6VL33_9HYPH</name>
<dbReference type="GO" id="GO:0005525">
    <property type="term" value="F:GTP binding"/>
    <property type="evidence" value="ECO:0007669"/>
    <property type="project" value="InterPro"/>
</dbReference>
<reference evidence="5 6" key="1">
    <citation type="submission" date="2019-09" db="EMBL/GenBank/DDBJ databases">
        <title>Parvibaculum sedimenti sp. nov., isolated from sediment.</title>
        <authorList>
            <person name="Wang Y."/>
        </authorList>
    </citation>
    <scope>NUCLEOTIDE SEQUENCE [LARGE SCALE GENOMIC DNA]</scope>
    <source>
        <strain evidence="5 6">HXT-9</strain>
    </source>
</reference>
<keyword evidence="6" id="KW-1185">Reference proteome</keyword>
<evidence type="ECO:0000256" key="2">
    <source>
        <dbReference type="ARBA" id="ARBA00022741"/>
    </source>
</evidence>
<accession>A0A6N6VL33</accession>
<dbReference type="InterPro" id="IPR027417">
    <property type="entry name" value="P-loop_NTPase"/>
</dbReference>
<dbReference type="PROSITE" id="PS50893">
    <property type="entry name" value="ABC_TRANSPORTER_2"/>
    <property type="match status" value="1"/>
</dbReference>
<feature type="domain" description="ABC transporter" evidence="4">
    <location>
        <begin position="1"/>
        <end position="227"/>
    </location>
</feature>